<sequence length="400" mass="42156">MTTVSRLRELVGAVRPLGWLLLAVAAVGLPAAALLGWRELALLAAACLVLLLLALPFLLGRTRVEVRLALEPSRIVAGGSVAAAVHVRNTSAARMLPTVLELPVGASLHRYGLPALASGATHEENFTVRTDRRGVIAVGPATTRRGDPLGVCSRDSRWSEVHEVLVRPPLVPLEALGAGLLRDLEGVTTDAVSQSDLAFHALREYVPGDDLRHVHWRSSAKAMASGGESQLLVRQYLDTRRSHATIVVEDDLAAWGDALQREEAFETGMSVAASLIVRAALDEFETSFFCGDHATSGAEGNRALDTVCRAVPGSRGLVSAAQAAAGTAVDTSLLFLLAGARTPVQTLLRAASVFAPEVRRVAVVVDPATTTAGVSEAGGISVLRLAAKEDLPGLLRWSVR</sequence>
<name>A0ABP8VWA4_9ACTN</name>
<gene>
    <name evidence="2" type="ORF">GCM10023226_09530</name>
</gene>
<reference evidence="3" key="1">
    <citation type="journal article" date="2019" name="Int. J. Syst. Evol. Microbiol.">
        <title>The Global Catalogue of Microorganisms (GCM) 10K type strain sequencing project: providing services to taxonomists for standard genome sequencing and annotation.</title>
        <authorList>
            <consortium name="The Broad Institute Genomics Platform"/>
            <consortium name="The Broad Institute Genome Sequencing Center for Infectious Disease"/>
            <person name="Wu L."/>
            <person name="Ma J."/>
        </authorList>
    </citation>
    <scope>NUCLEOTIDE SEQUENCE [LARGE SCALE GENOMIC DNA]</scope>
    <source>
        <strain evidence="3">JCM 18127</strain>
    </source>
</reference>
<accession>A0ABP8VWA4</accession>
<dbReference type="PANTHER" id="PTHR34351:SF1">
    <property type="entry name" value="SLR1927 PROTEIN"/>
    <property type="match status" value="1"/>
</dbReference>
<feature type="transmembrane region" description="Helical" evidence="1">
    <location>
        <begin position="40"/>
        <end position="59"/>
    </location>
</feature>
<dbReference type="RefSeq" id="WP_345263161.1">
    <property type="nucleotide sequence ID" value="NZ_BAABIM010000001.1"/>
</dbReference>
<dbReference type="PANTHER" id="PTHR34351">
    <property type="entry name" value="SLR1927 PROTEIN-RELATED"/>
    <property type="match status" value="1"/>
</dbReference>
<dbReference type="EMBL" id="BAABIM010000001">
    <property type="protein sequence ID" value="GAA4674448.1"/>
    <property type="molecule type" value="Genomic_DNA"/>
</dbReference>
<evidence type="ECO:0000256" key="1">
    <source>
        <dbReference type="SAM" id="Phobius"/>
    </source>
</evidence>
<keyword evidence="1" id="KW-0812">Transmembrane</keyword>
<keyword evidence="1" id="KW-1133">Transmembrane helix</keyword>
<protein>
    <submittedName>
        <fullName evidence="2">DUF58 domain-containing protein</fullName>
    </submittedName>
</protein>
<feature type="transmembrane region" description="Helical" evidence="1">
    <location>
        <begin position="12"/>
        <end position="34"/>
    </location>
</feature>
<keyword evidence="1" id="KW-0472">Membrane</keyword>
<dbReference type="Proteomes" id="UP001500621">
    <property type="component" value="Unassembled WGS sequence"/>
</dbReference>
<evidence type="ECO:0000313" key="2">
    <source>
        <dbReference type="EMBL" id="GAA4674448.1"/>
    </source>
</evidence>
<proteinExistence type="predicted"/>
<keyword evidence="3" id="KW-1185">Reference proteome</keyword>
<comment type="caution">
    <text evidence="2">The sequence shown here is derived from an EMBL/GenBank/DDBJ whole genome shotgun (WGS) entry which is preliminary data.</text>
</comment>
<organism evidence="2 3">
    <name type="scientific">Nocardioides nanhaiensis</name>
    <dbReference type="NCBI Taxonomy" id="1476871"/>
    <lineage>
        <taxon>Bacteria</taxon>
        <taxon>Bacillati</taxon>
        <taxon>Actinomycetota</taxon>
        <taxon>Actinomycetes</taxon>
        <taxon>Propionibacteriales</taxon>
        <taxon>Nocardioidaceae</taxon>
        <taxon>Nocardioides</taxon>
    </lineage>
</organism>
<evidence type="ECO:0000313" key="3">
    <source>
        <dbReference type="Proteomes" id="UP001500621"/>
    </source>
</evidence>